<feature type="domain" description="Glycosyltransferase 2-like" evidence="2">
    <location>
        <begin position="4"/>
        <end position="125"/>
    </location>
</feature>
<dbReference type="CDD" id="cd06423">
    <property type="entry name" value="CESA_like"/>
    <property type="match status" value="1"/>
</dbReference>
<reference evidence="3 4" key="1">
    <citation type="journal article" date="2015" name="Nature">
        <title>rRNA introns, odd ribosomes, and small enigmatic genomes across a large radiation of phyla.</title>
        <authorList>
            <person name="Brown C.T."/>
            <person name="Hug L.A."/>
            <person name="Thomas B.C."/>
            <person name="Sharon I."/>
            <person name="Castelle C.J."/>
            <person name="Singh A."/>
            <person name="Wilkins M.J."/>
            <person name="Williams K.H."/>
            <person name="Banfield J.F."/>
        </authorList>
    </citation>
    <scope>NUCLEOTIDE SEQUENCE [LARGE SCALE GENOMIC DNA]</scope>
</reference>
<dbReference type="InterPro" id="IPR029044">
    <property type="entry name" value="Nucleotide-diphossugar_trans"/>
</dbReference>
<accession>A0A0G0DR79</accession>
<dbReference type="EMBL" id="LBPX01000050">
    <property type="protein sequence ID" value="KKP65565.1"/>
    <property type="molecule type" value="Genomic_DNA"/>
</dbReference>
<name>A0A0G0DR79_9BACT</name>
<dbReference type="PANTHER" id="PTHR43685">
    <property type="entry name" value="GLYCOSYLTRANSFERASE"/>
    <property type="match status" value="1"/>
</dbReference>
<gene>
    <name evidence="3" type="ORF">UR63_C0050G0003</name>
</gene>
<evidence type="ECO:0000313" key="4">
    <source>
        <dbReference type="Proteomes" id="UP000034127"/>
    </source>
</evidence>
<keyword evidence="1" id="KW-0472">Membrane</keyword>
<dbReference type="AlphaFoldDB" id="A0A0G0DR79"/>
<evidence type="ECO:0000256" key="1">
    <source>
        <dbReference type="SAM" id="Phobius"/>
    </source>
</evidence>
<keyword evidence="3" id="KW-0808">Transferase</keyword>
<organism evidence="3 4">
    <name type="scientific">Candidatus Roizmanbacteria bacterium GW2011_GWC2_35_12</name>
    <dbReference type="NCBI Taxonomy" id="1618485"/>
    <lineage>
        <taxon>Bacteria</taxon>
        <taxon>Candidatus Roizmaniibacteriota</taxon>
    </lineage>
</organism>
<evidence type="ECO:0000259" key="2">
    <source>
        <dbReference type="Pfam" id="PF00535"/>
    </source>
</evidence>
<dbReference type="Pfam" id="PF00535">
    <property type="entry name" value="Glycos_transf_2"/>
    <property type="match status" value="1"/>
</dbReference>
<dbReference type="Gene3D" id="3.90.550.10">
    <property type="entry name" value="Spore Coat Polysaccharide Biosynthesis Protein SpsA, Chain A"/>
    <property type="match status" value="1"/>
</dbReference>
<keyword evidence="1" id="KW-0812">Transmembrane</keyword>
<evidence type="ECO:0000313" key="3">
    <source>
        <dbReference type="EMBL" id="KKP65565.1"/>
    </source>
</evidence>
<dbReference type="SUPFAM" id="SSF53448">
    <property type="entry name" value="Nucleotide-diphospho-sugar transferases"/>
    <property type="match status" value="1"/>
</dbReference>
<comment type="caution">
    <text evidence="3">The sequence shown here is derived from an EMBL/GenBank/DDBJ whole genome shotgun (WGS) entry which is preliminary data.</text>
</comment>
<dbReference type="InterPro" id="IPR001173">
    <property type="entry name" value="Glyco_trans_2-like"/>
</dbReference>
<dbReference type="InterPro" id="IPR050834">
    <property type="entry name" value="Glycosyltransf_2"/>
</dbReference>
<keyword evidence="1" id="KW-1133">Transmembrane helix</keyword>
<proteinExistence type="predicted"/>
<protein>
    <submittedName>
        <fullName evidence="3">Glycosyl transferase domain, group 2 family protein</fullName>
    </submittedName>
</protein>
<sequence>MKISVVIPVYNEQKYIRSCLDSLLDQQIKADEVIVVNNNCTDKTISIVRRFKNIKIINEKNQGIAHARNAGFNIAKGDIFIKVDADTALPRQYIKKVKNIFSTNEIIAYVSDFIFIDVFILKFSRLFSVLFQFFFRVIFGYNVLTGPAFAIRKSVWSKIKDELCVDDDQAHEDIDLSIHISSIGKIYYDQSTAIHISGRRMKFNPLSFFIEYPVIFLKMLGSHRSKLNK</sequence>
<dbReference type="GO" id="GO:0016740">
    <property type="term" value="F:transferase activity"/>
    <property type="evidence" value="ECO:0007669"/>
    <property type="project" value="UniProtKB-KW"/>
</dbReference>
<dbReference type="Proteomes" id="UP000034127">
    <property type="component" value="Unassembled WGS sequence"/>
</dbReference>
<feature type="transmembrane region" description="Helical" evidence="1">
    <location>
        <begin position="133"/>
        <end position="151"/>
    </location>
</feature>
<dbReference type="PANTHER" id="PTHR43685:SF2">
    <property type="entry name" value="GLYCOSYLTRANSFERASE 2-LIKE DOMAIN-CONTAINING PROTEIN"/>
    <property type="match status" value="1"/>
</dbReference>